<evidence type="ECO:0000313" key="5">
    <source>
        <dbReference type="Proteomes" id="UP001595740"/>
    </source>
</evidence>
<dbReference type="EMBL" id="JBHRXK010000003">
    <property type="protein sequence ID" value="MFC3550941.1"/>
    <property type="molecule type" value="Genomic_DNA"/>
</dbReference>
<dbReference type="RefSeq" id="WP_386758702.1">
    <property type="nucleotide sequence ID" value="NZ_JBHRXK010000003.1"/>
</dbReference>
<dbReference type="PANTHER" id="PTHR46825">
    <property type="entry name" value="D-ALANYL-D-ALANINE-CARBOXYPEPTIDASE/ENDOPEPTIDASE AMPH"/>
    <property type="match status" value="1"/>
</dbReference>
<dbReference type="SUPFAM" id="SSF56601">
    <property type="entry name" value="beta-lactamase/transpeptidase-like"/>
    <property type="match status" value="1"/>
</dbReference>
<dbReference type="InterPro" id="IPR050491">
    <property type="entry name" value="AmpC-like"/>
</dbReference>
<evidence type="ECO:0000256" key="1">
    <source>
        <dbReference type="SAM" id="MobiDB-lite"/>
    </source>
</evidence>
<feature type="chain" id="PRO_5046123633" evidence="2">
    <location>
        <begin position="31"/>
        <end position="463"/>
    </location>
</feature>
<organism evidence="4 5">
    <name type="scientific">Lysobacter cavernae</name>
    <dbReference type="NCBI Taxonomy" id="1685901"/>
    <lineage>
        <taxon>Bacteria</taxon>
        <taxon>Pseudomonadati</taxon>
        <taxon>Pseudomonadota</taxon>
        <taxon>Gammaproteobacteria</taxon>
        <taxon>Lysobacterales</taxon>
        <taxon>Lysobacteraceae</taxon>
        <taxon>Lysobacter</taxon>
    </lineage>
</organism>
<evidence type="ECO:0000256" key="2">
    <source>
        <dbReference type="SAM" id="SignalP"/>
    </source>
</evidence>
<protein>
    <submittedName>
        <fullName evidence="4">Serine hydrolase domain-containing protein</fullName>
        <ecNumber evidence="4">3.-.-.-</ecNumber>
    </submittedName>
</protein>
<feature type="signal peptide" evidence="2">
    <location>
        <begin position="1"/>
        <end position="30"/>
    </location>
</feature>
<dbReference type="InterPro" id="IPR012338">
    <property type="entry name" value="Beta-lactam/transpept-like"/>
</dbReference>
<evidence type="ECO:0000313" key="4">
    <source>
        <dbReference type="EMBL" id="MFC3550941.1"/>
    </source>
</evidence>
<dbReference type="Gene3D" id="3.40.710.10">
    <property type="entry name" value="DD-peptidase/beta-lactamase superfamily"/>
    <property type="match status" value="1"/>
</dbReference>
<keyword evidence="5" id="KW-1185">Reference proteome</keyword>
<reference evidence="5" key="1">
    <citation type="journal article" date="2019" name="Int. J. Syst. Evol. Microbiol.">
        <title>The Global Catalogue of Microorganisms (GCM) 10K type strain sequencing project: providing services to taxonomists for standard genome sequencing and annotation.</title>
        <authorList>
            <consortium name="The Broad Institute Genomics Platform"/>
            <consortium name="The Broad Institute Genome Sequencing Center for Infectious Disease"/>
            <person name="Wu L."/>
            <person name="Ma J."/>
        </authorList>
    </citation>
    <scope>NUCLEOTIDE SEQUENCE [LARGE SCALE GENOMIC DNA]</scope>
    <source>
        <strain evidence="5">KCTC 42875</strain>
    </source>
</reference>
<dbReference type="EC" id="3.-.-.-" evidence="4"/>
<accession>A0ABV7RMT6</accession>
<evidence type="ECO:0000259" key="3">
    <source>
        <dbReference type="Pfam" id="PF00144"/>
    </source>
</evidence>
<dbReference type="PANTHER" id="PTHR46825:SF15">
    <property type="entry name" value="BETA-LACTAMASE-RELATED DOMAIN-CONTAINING PROTEIN"/>
    <property type="match status" value="1"/>
</dbReference>
<name>A0ABV7RMT6_9GAMM</name>
<feature type="domain" description="Beta-lactamase-related" evidence="3">
    <location>
        <begin position="79"/>
        <end position="409"/>
    </location>
</feature>
<keyword evidence="4" id="KW-0378">Hydrolase</keyword>
<proteinExistence type="predicted"/>
<dbReference type="Pfam" id="PF00144">
    <property type="entry name" value="Beta-lactamase"/>
    <property type="match status" value="1"/>
</dbReference>
<gene>
    <name evidence="4" type="ORF">ACFOLC_07900</name>
</gene>
<feature type="region of interest" description="Disordered" evidence="1">
    <location>
        <begin position="441"/>
        <end position="463"/>
    </location>
</feature>
<sequence>MKVNANGRSRNTWRLGTLAFLLTLTLGSTAQTTLRWETPQTATSHTATPLGVHTATAVARPTTIRNTPPLAADFDVRQFEAMAQQLVADQRVPGLAMAIVHNGRVLSARGFGITDVSAAQPVDSHTVFRLASLSKGFAGTMAGLLVNDGTLRWDSRLTDYLPNFQLADPYAARQITVADLLSHRVGLIHNTYDRDLEHHVDYRTLTQKLAYAPLRCQPGTCYGYQNIAFSLIGDIVFAATGDFYSQEVQRRLFKPLGMNDASLGLEGIQASPRWARPHVRARGGWASLMPKATYYQLPPAAGVNASASDMAQWLIAQTGHRPDVLPAPLLATLHQPLVDTPSERRGSAWRRERVSSAGYALGWRAYDYAGHRLVFHGGAVQGYRGLIAMLPDRDLGIALLWNSESALPSGLLPTILDRAIGLPAQRWLDVEFDDPTLYVDAAQSRPGTDPPGSNASAASASPY</sequence>
<dbReference type="InterPro" id="IPR001466">
    <property type="entry name" value="Beta-lactam-related"/>
</dbReference>
<dbReference type="Proteomes" id="UP001595740">
    <property type="component" value="Unassembled WGS sequence"/>
</dbReference>
<comment type="caution">
    <text evidence="4">The sequence shown here is derived from an EMBL/GenBank/DDBJ whole genome shotgun (WGS) entry which is preliminary data.</text>
</comment>
<keyword evidence="2" id="KW-0732">Signal</keyword>
<feature type="compositionally biased region" description="Low complexity" evidence="1">
    <location>
        <begin position="453"/>
        <end position="463"/>
    </location>
</feature>
<dbReference type="GO" id="GO:0016787">
    <property type="term" value="F:hydrolase activity"/>
    <property type="evidence" value="ECO:0007669"/>
    <property type="project" value="UniProtKB-KW"/>
</dbReference>